<protein>
    <submittedName>
        <fullName evidence="4">S-adenosyl-L-methionine-binding protein</fullName>
    </submittedName>
</protein>
<dbReference type="Pfam" id="PF01980">
    <property type="entry name" value="TrmO_N"/>
    <property type="match status" value="1"/>
</dbReference>
<dbReference type="InterPro" id="IPR040372">
    <property type="entry name" value="YaeB-like"/>
</dbReference>
<dbReference type="CDD" id="cd09281">
    <property type="entry name" value="UPF0066"/>
    <property type="match status" value="1"/>
</dbReference>
<dbReference type="InterPro" id="IPR023370">
    <property type="entry name" value="TrmO-like_N"/>
</dbReference>
<evidence type="ECO:0000256" key="1">
    <source>
        <dbReference type="ARBA" id="ARBA00022691"/>
    </source>
</evidence>
<dbReference type="AlphaFoldDB" id="A0A0M7AQS8"/>
<evidence type="ECO:0000259" key="3">
    <source>
        <dbReference type="PROSITE" id="PS51668"/>
    </source>
</evidence>
<keyword evidence="5" id="KW-1185">Reference proteome</keyword>
<dbReference type="PANTHER" id="PTHR12818:SF0">
    <property type="entry name" value="TRNA (ADENINE(37)-N6)-METHYLTRANSFERASE"/>
    <property type="match status" value="1"/>
</dbReference>
<name>A0A0M7AQS8_9HYPH</name>
<dbReference type="SUPFAM" id="SSF118196">
    <property type="entry name" value="YaeB-like"/>
    <property type="match status" value="1"/>
</dbReference>
<feature type="domain" description="TsaA-like" evidence="3">
    <location>
        <begin position="42"/>
        <end position="173"/>
    </location>
</feature>
<dbReference type="STRING" id="388408.LAX5112_04774"/>
<dbReference type="PANTHER" id="PTHR12818">
    <property type="entry name" value="TRNA (ADENINE(37)-N6)-METHYLTRANSFERASE"/>
    <property type="match status" value="1"/>
</dbReference>
<accession>A0A0M7AQS8</accession>
<dbReference type="EMBL" id="CXWD01000030">
    <property type="protein sequence ID" value="CTQ77007.1"/>
    <property type="molecule type" value="Genomic_DNA"/>
</dbReference>
<evidence type="ECO:0000313" key="4">
    <source>
        <dbReference type="EMBL" id="CTQ77007.1"/>
    </source>
</evidence>
<gene>
    <name evidence="4" type="ORF">LAX5112_04774</name>
</gene>
<dbReference type="Gene3D" id="2.40.30.70">
    <property type="entry name" value="YaeB-like"/>
    <property type="match status" value="1"/>
</dbReference>
<dbReference type="PROSITE" id="PS51668">
    <property type="entry name" value="TSAA_2"/>
    <property type="match status" value="1"/>
</dbReference>
<keyword evidence="1" id="KW-0949">S-adenosyl-L-methionine</keyword>
<evidence type="ECO:0000313" key="5">
    <source>
        <dbReference type="Proteomes" id="UP000053235"/>
    </source>
</evidence>
<proteinExistence type="inferred from homology"/>
<dbReference type="Proteomes" id="UP000053235">
    <property type="component" value="Unassembled WGS sequence"/>
</dbReference>
<organism evidence="4 5">
    <name type="scientific">Roseibium alexandrii</name>
    <dbReference type="NCBI Taxonomy" id="388408"/>
    <lineage>
        <taxon>Bacteria</taxon>
        <taxon>Pseudomonadati</taxon>
        <taxon>Pseudomonadota</taxon>
        <taxon>Alphaproteobacteria</taxon>
        <taxon>Hyphomicrobiales</taxon>
        <taxon>Stappiaceae</taxon>
        <taxon>Roseibium</taxon>
    </lineage>
</organism>
<evidence type="ECO:0000256" key="2">
    <source>
        <dbReference type="ARBA" id="ARBA00033753"/>
    </source>
</evidence>
<comment type="similarity">
    <text evidence="2">Belongs to the tRNA methyltransferase O family.</text>
</comment>
<dbReference type="InterPro" id="IPR036413">
    <property type="entry name" value="YaeB-like_sf"/>
</dbReference>
<dbReference type="NCBIfam" id="TIGR00104">
    <property type="entry name" value="tRNA_TsaA"/>
    <property type="match status" value="1"/>
</dbReference>
<sequence length="176" mass="19835">MTSLRWAASAGSLLEPNRQIFMTDIRPHEVFVPTTPPEDAQLRYIGRIHTPWTERKECPRRGDPENGPDCRIEVFEPWVPALKNIETFDSIEVLYWLDRARRDLVIQNPAHTGDVRGTFALRSPNRPNPIGTSLVKLISVNGPLLTVRGLDCLNGTPLIDLKPDRCAFTDKPRSGA</sequence>
<reference evidence="5" key="1">
    <citation type="submission" date="2015-07" db="EMBL/GenBank/DDBJ databases">
        <authorList>
            <person name="Rodrigo-Torres Lidia"/>
            <person name="Arahal R.David."/>
        </authorList>
    </citation>
    <scope>NUCLEOTIDE SEQUENCE [LARGE SCALE GENOMIC DNA]</scope>
    <source>
        <strain evidence="5">CECT 5112</strain>
    </source>
</reference>
<dbReference type="InterPro" id="IPR036414">
    <property type="entry name" value="YaeB_N_sf"/>
</dbReference>